<dbReference type="GO" id="GO:0015087">
    <property type="term" value="F:cobalt ion transmembrane transporter activity"/>
    <property type="evidence" value="ECO:0007669"/>
    <property type="project" value="TreeGrafter"/>
</dbReference>
<feature type="compositionally biased region" description="Low complexity" evidence="2">
    <location>
        <begin position="1"/>
        <end position="15"/>
    </location>
</feature>
<dbReference type="SUPFAM" id="SSF143865">
    <property type="entry name" value="CorA soluble domain-like"/>
    <property type="match status" value="1"/>
</dbReference>
<evidence type="ECO:0000256" key="2">
    <source>
        <dbReference type="SAM" id="MobiDB-lite"/>
    </source>
</evidence>
<evidence type="ECO:0000313" key="3">
    <source>
        <dbReference type="EMBL" id="ODO06501.1"/>
    </source>
</evidence>
<accession>A0A1E3K0E9</accession>
<dbReference type="OrthoDB" id="2565312at2759"/>
<dbReference type="GO" id="GO:0000287">
    <property type="term" value="F:magnesium ion binding"/>
    <property type="evidence" value="ECO:0007669"/>
    <property type="project" value="TreeGrafter"/>
</dbReference>
<keyword evidence="4" id="KW-1185">Reference proteome</keyword>
<dbReference type="InterPro" id="IPR045861">
    <property type="entry name" value="CorA_cytoplasmic_dom"/>
</dbReference>
<dbReference type="GeneID" id="30190947"/>
<gene>
    <name evidence="3" type="ORF">L198_01734</name>
</gene>
<dbReference type="Proteomes" id="UP000094819">
    <property type="component" value="Unassembled WGS sequence"/>
</dbReference>
<dbReference type="GO" id="GO:0050897">
    <property type="term" value="F:cobalt ion binding"/>
    <property type="evidence" value="ECO:0007669"/>
    <property type="project" value="TreeGrafter"/>
</dbReference>
<reference evidence="3 4" key="1">
    <citation type="submission" date="2016-06" db="EMBL/GenBank/DDBJ databases">
        <title>Evolution of pathogenesis and genome organization in the Tremellales.</title>
        <authorList>
            <person name="Cuomo C."/>
            <person name="Litvintseva A."/>
            <person name="Heitman J."/>
            <person name="Chen Y."/>
            <person name="Sun S."/>
            <person name="Springer D."/>
            <person name="Dromer F."/>
            <person name="Young S."/>
            <person name="Zeng Q."/>
            <person name="Chapman S."/>
            <person name="Gujja S."/>
            <person name="Saif S."/>
            <person name="Birren B."/>
        </authorList>
    </citation>
    <scope>NUCLEOTIDE SEQUENCE [LARGE SCALE GENOMIC DNA]</scope>
    <source>
        <strain evidence="3 4">CBS 7118</strain>
    </source>
</reference>
<protein>
    <submittedName>
        <fullName evidence="3">Uncharacterized protein</fullName>
    </submittedName>
</protein>
<comment type="subcellular location">
    <subcellularLocation>
        <location evidence="1">Cell membrane</location>
        <topology evidence="1">Multi-pass membrane protein</topology>
    </subcellularLocation>
</comment>
<name>A0A1E3K0E9_9TREE</name>
<dbReference type="GO" id="GO:0015095">
    <property type="term" value="F:magnesium ion transmembrane transporter activity"/>
    <property type="evidence" value="ECO:0007669"/>
    <property type="project" value="TreeGrafter"/>
</dbReference>
<feature type="region of interest" description="Disordered" evidence="2">
    <location>
        <begin position="1"/>
        <end position="39"/>
    </location>
</feature>
<dbReference type="RefSeq" id="XP_019034601.1">
    <property type="nucleotide sequence ID" value="XM_019173896.1"/>
</dbReference>
<sequence>MKPSSSSSGTSLSSTADDEGGDTADRRAPLSSQPRSTSTFTAFSGKLRDHLRARLETGVDDEPEVHDTFLQTCEREAAFVIAREYSCHEQDQRVKQQVLSQATASTQAQELEVLFMLREPGSLFWINVMGLENTLLRKTASICNLEPDTFLNALKRSKHRLHRTTVEFHSSFMYFQLLIQQTKLSTGKGNHLSDPFLDMVQDSWIPPQSRKASEDVKDSKKRAKRERWEKWVKGDEWKDIVNVGFMSVFVIPSVNMVITVSLPYYGDPASRLAIDMSKASIPEHDQRQIYKDCRLLGISAIHRVVGYASGCMRQINQLISEWERDVHQNYTTSRARDVKNLVHTILNFKRRLLPLKSVHQKVIDDDRQPRNLLHRKEIDTDLELAIGILAQSQERMCEVMEDIELALDRCRHLEEFTFVSVLSSHLCYRI</sequence>
<evidence type="ECO:0000256" key="1">
    <source>
        <dbReference type="ARBA" id="ARBA00004651"/>
    </source>
</evidence>
<evidence type="ECO:0000313" key="4">
    <source>
        <dbReference type="Proteomes" id="UP000094819"/>
    </source>
</evidence>
<proteinExistence type="predicted"/>
<dbReference type="AlphaFoldDB" id="A0A1E3K0E9"/>
<feature type="compositionally biased region" description="Polar residues" evidence="2">
    <location>
        <begin position="30"/>
        <end position="39"/>
    </location>
</feature>
<dbReference type="PANTHER" id="PTHR46494:SF1">
    <property type="entry name" value="CORA FAMILY METAL ION TRANSPORTER (EUROFUNG)"/>
    <property type="match status" value="1"/>
</dbReference>
<dbReference type="GO" id="GO:0005886">
    <property type="term" value="C:plasma membrane"/>
    <property type="evidence" value="ECO:0007669"/>
    <property type="project" value="UniProtKB-SubCell"/>
</dbReference>
<dbReference type="PANTHER" id="PTHR46494">
    <property type="entry name" value="CORA FAMILY METAL ION TRANSPORTER (EUROFUNG)"/>
    <property type="match status" value="1"/>
</dbReference>
<dbReference type="EMBL" id="AWGH01000003">
    <property type="protein sequence ID" value="ODO06501.1"/>
    <property type="molecule type" value="Genomic_DNA"/>
</dbReference>
<organism evidence="3 4">
    <name type="scientific">Cryptococcus wingfieldii CBS 7118</name>
    <dbReference type="NCBI Taxonomy" id="1295528"/>
    <lineage>
        <taxon>Eukaryota</taxon>
        <taxon>Fungi</taxon>
        <taxon>Dikarya</taxon>
        <taxon>Basidiomycota</taxon>
        <taxon>Agaricomycotina</taxon>
        <taxon>Tremellomycetes</taxon>
        <taxon>Tremellales</taxon>
        <taxon>Cryptococcaceae</taxon>
        <taxon>Cryptococcus</taxon>
    </lineage>
</organism>
<comment type="caution">
    <text evidence="3">The sequence shown here is derived from an EMBL/GenBank/DDBJ whole genome shotgun (WGS) entry which is preliminary data.</text>
</comment>